<evidence type="ECO:0000256" key="13">
    <source>
        <dbReference type="PIRSR" id="PIRSR000239-1"/>
    </source>
</evidence>
<evidence type="ECO:0000259" key="14">
    <source>
        <dbReference type="PROSITE" id="PS51352"/>
    </source>
</evidence>
<dbReference type="Gene3D" id="3.40.30.10">
    <property type="entry name" value="Glutaredoxin"/>
    <property type="match status" value="1"/>
</dbReference>
<name>A0A0C4WR43_9GAMM</name>
<comment type="subunit">
    <text evidence="2">Monomer.</text>
</comment>
<dbReference type="AlphaFoldDB" id="A0A0C4WR43"/>
<dbReference type="PANTHER" id="PTHR42801">
    <property type="entry name" value="THIOREDOXIN-DEPENDENT PEROXIDE REDUCTASE"/>
    <property type="match status" value="1"/>
</dbReference>
<evidence type="ECO:0000256" key="6">
    <source>
        <dbReference type="ARBA" id="ARBA00023002"/>
    </source>
</evidence>
<keyword evidence="6" id="KW-0560">Oxidoreductase</keyword>
<dbReference type="FunFam" id="3.40.30.10:FF:000007">
    <property type="entry name" value="Thioredoxin-dependent thiol peroxidase"/>
    <property type="match status" value="1"/>
</dbReference>
<dbReference type="GO" id="GO:0005737">
    <property type="term" value="C:cytoplasm"/>
    <property type="evidence" value="ECO:0007669"/>
    <property type="project" value="TreeGrafter"/>
</dbReference>
<dbReference type="Pfam" id="PF00578">
    <property type="entry name" value="AhpC-TSA"/>
    <property type="match status" value="1"/>
</dbReference>
<dbReference type="GO" id="GO:0008379">
    <property type="term" value="F:thioredoxin peroxidase activity"/>
    <property type="evidence" value="ECO:0007669"/>
    <property type="project" value="TreeGrafter"/>
</dbReference>
<dbReference type="EC" id="1.11.1.24" evidence="3"/>
<keyword evidence="7" id="KW-1015">Disulfide bond</keyword>
<dbReference type="Proteomes" id="UP000068210">
    <property type="component" value="Chromosome"/>
</dbReference>
<evidence type="ECO:0000313" key="16">
    <source>
        <dbReference type="Proteomes" id="UP000068210"/>
    </source>
</evidence>
<evidence type="ECO:0000256" key="12">
    <source>
        <dbReference type="ARBA" id="ARBA00049091"/>
    </source>
</evidence>
<dbReference type="InterPro" id="IPR000866">
    <property type="entry name" value="AhpC/TSA"/>
</dbReference>
<dbReference type="GO" id="GO:0045454">
    <property type="term" value="P:cell redox homeostasis"/>
    <property type="evidence" value="ECO:0007669"/>
    <property type="project" value="TreeGrafter"/>
</dbReference>
<feature type="domain" description="Thioredoxin" evidence="14">
    <location>
        <begin position="3"/>
        <end position="156"/>
    </location>
</feature>
<dbReference type="PANTHER" id="PTHR42801:SF4">
    <property type="entry name" value="AHPC_TSA FAMILY PROTEIN"/>
    <property type="match status" value="1"/>
</dbReference>
<dbReference type="InterPro" id="IPR036249">
    <property type="entry name" value="Thioredoxin-like_sf"/>
</dbReference>
<proteinExistence type="inferred from homology"/>
<comment type="function">
    <text evidence="1">Thiol-specific peroxidase that catalyzes the reduction of hydrogen peroxide and organic hydroperoxides to water and alcohols, respectively. Plays a role in cell protection against oxidative stress by detoxifying peroxides and as sensor of hydrogen peroxide-mediated signaling events.</text>
</comment>
<dbReference type="GO" id="GO:0034599">
    <property type="term" value="P:cellular response to oxidative stress"/>
    <property type="evidence" value="ECO:0007669"/>
    <property type="project" value="TreeGrafter"/>
</dbReference>
<reference evidence="15 16" key="1">
    <citation type="journal article" date="2015" name="PLoS ONE">
        <title>Azotobacter Genomes: The Genome of Azotobacter chroococcum NCIMB 8003 (ATCC 4412).</title>
        <authorList>
            <person name="Robson R.L."/>
            <person name="Jones R."/>
            <person name="Robson R.M."/>
            <person name="Schwartz A."/>
            <person name="Richardson T.H."/>
        </authorList>
    </citation>
    <scope>NUCLEOTIDE SEQUENCE [LARGE SCALE GENOMIC DNA]</scope>
    <source>
        <strain evidence="15 16">NCIMB 8003</strain>
    </source>
</reference>
<evidence type="ECO:0000256" key="1">
    <source>
        <dbReference type="ARBA" id="ARBA00003330"/>
    </source>
</evidence>
<dbReference type="HOGENOM" id="CLU_042529_14_1_6"/>
<evidence type="ECO:0000313" key="15">
    <source>
        <dbReference type="EMBL" id="AJE20782.1"/>
    </source>
</evidence>
<dbReference type="InterPro" id="IPR050924">
    <property type="entry name" value="Peroxiredoxin_BCP/PrxQ"/>
</dbReference>
<evidence type="ECO:0000256" key="3">
    <source>
        <dbReference type="ARBA" id="ARBA00013017"/>
    </source>
</evidence>
<dbReference type="SUPFAM" id="SSF52833">
    <property type="entry name" value="Thioredoxin-like"/>
    <property type="match status" value="1"/>
</dbReference>
<dbReference type="InterPro" id="IPR024706">
    <property type="entry name" value="Peroxiredoxin_AhpC-typ"/>
</dbReference>
<dbReference type="CDD" id="cd03017">
    <property type="entry name" value="PRX_BCP"/>
    <property type="match status" value="1"/>
</dbReference>
<evidence type="ECO:0000256" key="7">
    <source>
        <dbReference type="ARBA" id="ARBA00023157"/>
    </source>
</evidence>
<dbReference type="PROSITE" id="PS51352">
    <property type="entry name" value="THIOREDOXIN_2"/>
    <property type="match status" value="1"/>
</dbReference>
<keyword evidence="4" id="KW-0575">Peroxidase</keyword>
<evidence type="ECO:0000256" key="2">
    <source>
        <dbReference type="ARBA" id="ARBA00011245"/>
    </source>
</evidence>
<dbReference type="PIRSF" id="PIRSF000239">
    <property type="entry name" value="AHPC"/>
    <property type="match status" value="1"/>
</dbReference>
<evidence type="ECO:0000256" key="4">
    <source>
        <dbReference type="ARBA" id="ARBA00022559"/>
    </source>
</evidence>
<comment type="catalytic activity">
    <reaction evidence="12">
        <text>a hydroperoxide + [thioredoxin]-dithiol = an alcohol + [thioredoxin]-disulfide + H2O</text>
        <dbReference type="Rhea" id="RHEA:62620"/>
        <dbReference type="Rhea" id="RHEA-COMP:10698"/>
        <dbReference type="Rhea" id="RHEA-COMP:10700"/>
        <dbReference type="ChEBI" id="CHEBI:15377"/>
        <dbReference type="ChEBI" id="CHEBI:29950"/>
        <dbReference type="ChEBI" id="CHEBI:30879"/>
        <dbReference type="ChEBI" id="CHEBI:35924"/>
        <dbReference type="ChEBI" id="CHEBI:50058"/>
        <dbReference type="EC" id="1.11.1.24"/>
    </reaction>
</comment>
<feature type="active site" description="Cysteine sulfenic acid (-SOH) intermediate; for peroxidase activity" evidence="13">
    <location>
        <position position="45"/>
    </location>
</feature>
<keyword evidence="5" id="KW-0049">Antioxidant</keyword>
<keyword evidence="16" id="KW-1185">Reference proteome</keyword>
<protein>
    <recommendedName>
        <fullName evidence="3">thioredoxin-dependent peroxiredoxin</fullName>
        <ecNumber evidence="3">1.11.1.24</ecNumber>
    </recommendedName>
    <alternativeName>
        <fullName evidence="9">Thioredoxin peroxidase</fullName>
    </alternativeName>
    <alternativeName>
        <fullName evidence="11">Thioredoxin-dependent peroxiredoxin Bcp</fullName>
    </alternativeName>
</protein>
<dbReference type="KEGG" id="acx:Achr_13060"/>
<keyword evidence="8" id="KW-0676">Redox-active center</keyword>
<dbReference type="RefSeq" id="WP_039802904.1">
    <property type="nucleotide sequence ID" value="NZ_CP010415.1"/>
</dbReference>
<accession>A0A0C4WR43</accession>
<dbReference type="STRING" id="1328314.Achr_13060"/>
<sequence>MPVALEQPVPDFQAKATSGRLVSLAELRGRQVVLYFYPKDSTPGCTTESQDFRDRHDEFQAANTLVFGISRDGLKSHENFKSKQALPFELISDKDEQLCQLFEVIKLKKLYGKEYLGIDRSTFLIDRNGVLRQEWRGIKVPGHVDAVLPAALALNQAG</sequence>
<evidence type="ECO:0000256" key="5">
    <source>
        <dbReference type="ARBA" id="ARBA00022862"/>
    </source>
</evidence>
<evidence type="ECO:0000256" key="8">
    <source>
        <dbReference type="ARBA" id="ARBA00023284"/>
    </source>
</evidence>
<evidence type="ECO:0000256" key="10">
    <source>
        <dbReference type="ARBA" id="ARBA00038489"/>
    </source>
</evidence>
<gene>
    <name evidence="15" type="ORF">Achr_13060</name>
</gene>
<organism evidence="15 16">
    <name type="scientific">Azotobacter chroococcum NCIMB 8003</name>
    <dbReference type="NCBI Taxonomy" id="1328314"/>
    <lineage>
        <taxon>Bacteria</taxon>
        <taxon>Pseudomonadati</taxon>
        <taxon>Pseudomonadota</taxon>
        <taxon>Gammaproteobacteria</taxon>
        <taxon>Pseudomonadales</taxon>
        <taxon>Pseudomonadaceae</taxon>
        <taxon>Azotobacter</taxon>
    </lineage>
</organism>
<evidence type="ECO:0000256" key="9">
    <source>
        <dbReference type="ARBA" id="ARBA00032824"/>
    </source>
</evidence>
<evidence type="ECO:0000256" key="11">
    <source>
        <dbReference type="ARBA" id="ARBA00042639"/>
    </source>
</evidence>
<comment type="similarity">
    <text evidence="10">Belongs to the peroxiredoxin family. BCP/PrxQ subfamily.</text>
</comment>
<dbReference type="InterPro" id="IPR013766">
    <property type="entry name" value="Thioredoxin_domain"/>
</dbReference>
<dbReference type="EMBL" id="CP010415">
    <property type="protein sequence ID" value="AJE20782.1"/>
    <property type="molecule type" value="Genomic_DNA"/>
</dbReference>